<accession>D8M855</accession>
<evidence type="ECO:0000313" key="6">
    <source>
        <dbReference type="Proteomes" id="UP000008312"/>
    </source>
</evidence>
<feature type="region of interest" description="Disordered" evidence="3">
    <location>
        <begin position="130"/>
        <end position="156"/>
    </location>
</feature>
<dbReference type="FunCoup" id="D8M855">
    <property type="interactions" value="643"/>
</dbReference>
<evidence type="ECO:0000256" key="3">
    <source>
        <dbReference type="SAM" id="MobiDB-lite"/>
    </source>
</evidence>
<name>D8M855_BLAHO</name>
<dbReference type="EMBL" id="FN668683">
    <property type="protein sequence ID" value="CBK24244.2"/>
    <property type="molecule type" value="Genomic_DNA"/>
</dbReference>
<dbReference type="PANTHER" id="PTHR10351">
    <property type="entry name" value="TRANSCRIPTION FACTOR BTF3 FAMILY MEMBER"/>
    <property type="match status" value="1"/>
</dbReference>
<keyword evidence="2" id="KW-0805">Transcription regulation</keyword>
<keyword evidence="6" id="KW-1185">Reference proteome</keyword>
<gene>
    <name evidence="5" type="ORF">GSBLH_T00004003001</name>
</gene>
<dbReference type="Pfam" id="PF01849">
    <property type="entry name" value="NAC"/>
    <property type="match status" value="1"/>
</dbReference>
<reference evidence="5" key="1">
    <citation type="submission" date="2010-02" db="EMBL/GenBank/DDBJ databases">
        <title>Sequencing and annotation of the Blastocystis hominis genome.</title>
        <authorList>
            <person name="Wincker P."/>
        </authorList>
    </citation>
    <scope>NUCLEOTIDE SEQUENCE</scope>
    <source>
        <strain evidence="5">Singapore isolate B</strain>
    </source>
</reference>
<dbReference type="InParanoid" id="D8M855"/>
<comment type="similarity">
    <text evidence="1 2">Belongs to the NAC-beta family.</text>
</comment>
<comment type="subunit">
    <text evidence="2">Part of the nascent polypeptide-associated complex (NAC).</text>
</comment>
<dbReference type="PROSITE" id="PS51151">
    <property type="entry name" value="NAC_AB"/>
    <property type="match status" value="1"/>
</dbReference>
<dbReference type="CDD" id="cd22055">
    <property type="entry name" value="NAC_BTF3"/>
    <property type="match status" value="1"/>
</dbReference>
<dbReference type="SMART" id="SM01407">
    <property type="entry name" value="NAC"/>
    <property type="match status" value="1"/>
</dbReference>
<keyword evidence="2" id="KW-0804">Transcription</keyword>
<sequence>MEPVSDDIQKAREALKNRFATAGRVGKGMGRRTKKVVHKKNGSDDAKLRMNLNKVGCRQIGGIQEVNFFPTEGEIYHFEKCDCWISPETNTTAVFGTPERAPITKYLPGIFNQLGLAGLMNNQNLFKGAEEKKAEAQEEEDVPELVESFEEVSKEE</sequence>
<dbReference type="InterPro" id="IPR039370">
    <property type="entry name" value="BTF3"/>
</dbReference>
<dbReference type="InterPro" id="IPR038187">
    <property type="entry name" value="NAC_A/B_dom_sf"/>
</dbReference>
<organism evidence="5">
    <name type="scientific">Blastocystis hominis</name>
    <dbReference type="NCBI Taxonomy" id="12968"/>
    <lineage>
        <taxon>Eukaryota</taxon>
        <taxon>Sar</taxon>
        <taxon>Stramenopiles</taxon>
        <taxon>Bigyra</taxon>
        <taxon>Opalozoa</taxon>
        <taxon>Opalinata</taxon>
        <taxon>Blastocystidae</taxon>
        <taxon>Blastocystis</taxon>
    </lineage>
</organism>
<dbReference type="OrthoDB" id="8033832at2759"/>
<proteinExistence type="inferred from homology"/>
<dbReference type="GeneID" id="24921050"/>
<evidence type="ECO:0000256" key="2">
    <source>
        <dbReference type="RuleBase" id="RU361272"/>
    </source>
</evidence>
<dbReference type="Proteomes" id="UP000008312">
    <property type="component" value="Unassembled WGS sequence"/>
</dbReference>
<dbReference type="Gene3D" id="2.20.70.30">
    <property type="entry name" value="Nascent polypeptide-associated complex domain"/>
    <property type="match status" value="1"/>
</dbReference>
<dbReference type="AlphaFoldDB" id="D8M855"/>
<evidence type="ECO:0000256" key="1">
    <source>
        <dbReference type="ARBA" id="ARBA00005296"/>
    </source>
</evidence>
<evidence type="ECO:0000259" key="4">
    <source>
        <dbReference type="PROSITE" id="PS51151"/>
    </source>
</evidence>
<feature type="domain" description="NAC-A/B" evidence="4">
    <location>
        <begin position="42"/>
        <end position="107"/>
    </location>
</feature>
<dbReference type="RefSeq" id="XP_012898292.1">
    <property type="nucleotide sequence ID" value="XM_013042838.1"/>
</dbReference>
<protein>
    <recommendedName>
        <fullName evidence="2">Nascent polypeptide-associated complex subunit beta</fullName>
    </recommendedName>
</protein>
<dbReference type="OMA" id="AGDTYME"/>
<dbReference type="InterPro" id="IPR002715">
    <property type="entry name" value="Nas_poly-pep-assoc_cplx_dom"/>
</dbReference>
<feature type="compositionally biased region" description="Acidic residues" evidence="3">
    <location>
        <begin position="137"/>
        <end position="150"/>
    </location>
</feature>
<evidence type="ECO:0000313" key="5">
    <source>
        <dbReference type="EMBL" id="CBK24244.2"/>
    </source>
</evidence>